<evidence type="ECO:0000313" key="4">
    <source>
        <dbReference type="RefSeq" id="XP_027368257.1"/>
    </source>
</evidence>
<sequence length="175" mass="19824">MGCAEERKVLYTTYILTGDAKMWWHKARAMLEAQGEVITWAMFRSSSLGKFFASHVHAAKKQVFLNLVQGNSLVYEYAIQFERLYKFYSHLTSEEWRCQRFSDGLRTNIKRILILLRITEFADLVNQATIIESLNAEDVGGVGKALSNRAASSYGNGGKGAKKGPYSRSLRQQQS</sequence>
<dbReference type="GeneID" id="113874227"/>
<name>A0A8B8MKX2_ABRPR</name>
<dbReference type="KEGG" id="aprc:113874227"/>
<keyword evidence="3" id="KW-1185">Reference proteome</keyword>
<dbReference type="PANTHER" id="PTHR34482:SF36">
    <property type="entry name" value="RETROTRANSPOSON GAG DOMAIN-CONTAINING PROTEIN"/>
    <property type="match status" value="1"/>
</dbReference>
<feature type="region of interest" description="Disordered" evidence="1">
    <location>
        <begin position="150"/>
        <end position="175"/>
    </location>
</feature>
<organism evidence="3 4">
    <name type="scientific">Abrus precatorius</name>
    <name type="common">Indian licorice</name>
    <name type="synonym">Glycine abrus</name>
    <dbReference type="NCBI Taxonomy" id="3816"/>
    <lineage>
        <taxon>Eukaryota</taxon>
        <taxon>Viridiplantae</taxon>
        <taxon>Streptophyta</taxon>
        <taxon>Embryophyta</taxon>
        <taxon>Tracheophyta</taxon>
        <taxon>Spermatophyta</taxon>
        <taxon>Magnoliopsida</taxon>
        <taxon>eudicotyledons</taxon>
        <taxon>Gunneridae</taxon>
        <taxon>Pentapetalae</taxon>
        <taxon>rosids</taxon>
        <taxon>fabids</taxon>
        <taxon>Fabales</taxon>
        <taxon>Fabaceae</taxon>
        <taxon>Papilionoideae</taxon>
        <taxon>50 kb inversion clade</taxon>
        <taxon>NPAAA clade</taxon>
        <taxon>indigoferoid/millettioid clade</taxon>
        <taxon>Abreae</taxon>
        <taxon>Abrus</taxon>
    </lineage>
</organism>
<evidence type="ECO:0000313" key="3">
    <source>
        <dbReference type="Proteomes" id="UP000694853"/>
    </source>
</evidence>
<reference evidence="3" key="1">
    <citation type="journal article" date="2019" name="Toxins">
        <title>Detection of Abrin-Like and Prepropulchellin-Like Toxin Genes and Transcripts Using Whole Genome Sequencing and Full-Length Transcript Sequencing of Abrus precatorius.</title>
        <authorList>
            <person name="Hovde B.T."/>
            <person name="Daligault H.E."/>
            <person name="Hanschen E.R."/>
            <person name="Kunde Y.A."/>
            <person name="Johnson M.B."/>
            <person name="Starkenburg S.R."/>
            <person name="Johnson S.L."/>
        </authorList>
    </citation>
    <scope>NUCLEOTIDE SEQUENCE [LARGE SCALE GENOMIC DNA]</scope>
</reference>
<evidence type="ECO:0000259" key="2">
    <source>
        <dbReference type="Pfam" id="PF03732"/>
    </source>
</evidence>
<proteinExistence type="predicted"/>
<dbReference type="PANTHER" id="PTHR34482">
    <property type="entry name" value="DNA DAMAGE-INDUCIBLE PROTEIN 1-LIKE"/>
    <property type="match status" value="1"/>
</dbReference>
<dbReference type="OrthoDB" id="1936908at2759"/>
<gene>
    <name evidence="4" type="primary">LOC113874227</name>
</gene>
<evidence type="ECO:0000256" key="1">
    <source>
        <dbReference type="SAM" id="MobiDB-lite"/>
    </source>
</evidence>
<dbReference type="AlphaFoldDB" id="A0A8B8MKX2"/>
<accession>A0A8B8MKX2</accession>
<protein>
    <submittedName>
        <fullName evidence="4">Uncharacterized protein LOC113874227</fullName>
    </submittedName>
</protein>
<dbReference type="InterPro" id="IPR005162">
    <property type="entry name" value="Retrotrans_gag_dom"/>
</dbReference>
<dbReference type="Proteomes" id="UP000694853">
    <property type="component" value="Unplaced"/>
</dbReference>
<dbReference type="Pfam" id="PF03732">
    <property type="entry name" value="Retrotrans_gag"/>
    <property type="match status" value="1"/>
</dbReference>
<feature type="domain" description="Retrotransposon gag" evidence="2">
    <location>
        <begin position="14"/>
        <end position="106"/>
    </location>
</feature>
<reference evidence="4" key="2">
    <citation type="submission" date="2025-08" db="UniProtKB">
        <authorList>
            <consortium name="RefSeq"/>
        </authorList>
    </citation>
    <scope>IDENTIFICATION</scope>
    <source>
        <tissue evidence="4">Young leaves</tissue>
    </source>
</reference>
<dbReference type="RefSeq" id="XP_027368257.1">
    <property type="nucleotide sequence ID" value="XM_027512456.1"/>
</dbReference>